<evidence type="ECO:0000313" key="4">
    <source>
        <dbReference type="Proteomes" id="UP000281553"/>
    </source>
</evidence>
<dbReference type="OrthoDB" id="6262975at2759"/>
<feature type="chain" id="PRO_5018062745" evidence="2">
    <location>
        <begin position="35"/>
        <end position="59"/>
    </location>
</feature>
<keyword evidence="2" id="KW-0732">Signal</keyword>
<protein>
    <submittedName>
        <fullName evidence="3">Uncharacterized protein</fullName>
    </submittedName>
</protein>
<proteinExistence type="predicted"/>
<feature type="signal peptide" evidence="2">
    <location>
        <begin position="1"/>
        <end position="34"/>
    </location>
</feature>
<dbReference type="EMBL" id="UYRU01075402">
    <property type="protein sequence ID" value="VDN25825.1"/>
    <property type="molecule type" value="Genomic_DNA"/>
</dbReference>
<evidence type="ECO:0000256" key="2">
    <source>
        <dbReference type="SAM" id="SignalP"/>
    </source>
</evidence>
<accession>A0A3P7M8R1</accession>
<feature type="region of interest" description="Disordered" evidence="1">
    <location>
        <begin position="36"/>
        <end position="59"/>
    </location>
</feature>
<sequence>MASAPSTFCTPGTMKLGTLLILCLPNLLVRPVFPTDAPPSTAIPDTANAEGTVPEGTTA</sequence>
<organism evidence="3 4">
    <name type="scientific">Dibothriocephalus latus</name>
    <name type="common">Fish tapeworm</name>
    <name type="synonym">Diphyllobothrium latum</name>
    <dbReference type="NCBI Taxonomy" id="60516"/>
    <lineage>
        <taxon>Eukaryota</taxon>
        <taxon>Metazoa</taxon>
        <taxon>Spiralia</taxon>
        <taxon>Lophotrochozoa</taxon>
        <taxon>Platyhelminthes</taxon>
        <taxon>Cestoda</taxon>
        <taxon>Eucestoda</taxon>
        <taxon>Diphyllobothriidea</taxon>
        <taxon>Diphyllobothriidae</taxon>
        <taxon>Dibothriocephalus</taxon>
    </lineage>
</organism>
<evidence type="ECO:0000256" key="1">
    <source>
        <dbReference type="SAM" id="MobiDB-lite"/>
    </source>
</evidence>
<feature type="non-terminal residue" evidence="3">
    <location>
        <position position="59"/>
    </location>
</feature>
<keyword evidence="4" id="KW-1185">Reference proteome</keyword>
<name>A0A3P7M8R1_DIBLA</name>
<dbReference type="AlphaFoldDB" id="A0A3P7M8R1"/>
<reference evidence="3 4" key="1">
    <citation type="submission" date="2018-11" db="EMBL/GenBank/DDBJ databases">
        <authorList>
            <consortium name="Pathogen Informatics"/>
        </authorList>
    </citation>
    <scope>NUCLEOTIDE SEQUENCE [LARGE SCALE GENOMIC DNA]</scope>
</reference>
<evidence type="ECO:0000313" key="3">
    <source>
        <dbReference type="EMBL" id="VDN25825.1"/>
    </source>
</evidence>
<gene>
    <name evidence="3" type="ORF">DILT_LOCUS14696</name>
</gene>
<dbReference type="Proteomes" id="UP000281553">
    <property type="component" value="Unassembled WGS sequence"/>
</dbReference>